<dbReference type="RefSeq" id="WP_103683921.1">
    <property type="nucleotide sequence ID" value="NZ_PQGG01000019.1"/>
</dbReference>
<gene>
    <name evidence="1" type="ORF">C0068_07745</name>
</gene>
<evidence type="ECO:0000313" key="1">
    <source>
        <dbReference type="EMBL" id="POP52980.1"/>
    </source>
</evidence>
<dbReference type="Proteomes" id="UP000237222">
    <property type="component" value="Unassembled WGS sequence"/>
</dbReference>
<sequence length="75" mass="8016">MKQVAKVSSASVIDEAGSIAERIETLSKVVVLGIDNEKGGDLELSSADAYEAASMIVDLARRQKRLIGQIEISLK</sequence>
<protein>
    <submittedName>
        <fullName evidence="1">Uncharacterized protein</fullName>
    </submittedName>
</protein>
<proteinExistence type="predicted"/>
<comment type="caution">
    <text evidence="1">The sequence shown here is derived from an EMBL/GenBank/DDBJ whole genome shotgun (WGS) entry which is preliminary data.</text>
</comment>
<name>A0A2S4HGC1_9GAMM</name>
<dbReference type="AlphaFoldDB" id="A0A2S4HGC1"/>
<organism evidence="1 2">
    <name type="scientific">Zhongshania marina</name>
    <dbReference type="NCBI Taxonomy" id="2304603"/>
    <lineage>
        <taxon>Bacteria</taxon>
        <taxon>Pseudomonadati</taxon>
        <taxon>Pseudomonadota</taxon>
        <taxon>Gammaproteobacteria</taxon>
        <taxon>Cellvibrionales</taxon>
        <taxon>Spongiibacteraceae</taxon>
        <taxon>Zhongshania</taxon>
    </lineage>
</organism>
<dbReference type="EMBL" id="PQGG01000019">
    <property type="protein sequence ID" value="POP52980.1"/>
    <property type="molecule type" value="Genomic_DNA"/>
</dbReference>
<evidence type="ECO:0000313" key="2">
    <source>
        <dbReference type="Proteomes" id="UP000237222"/>
    </source>
</evidence>
<dbReference type="OrthoDB" id="9922170at2"/>
<reference evidence="1" key="1">
    <citation type="submission" date="2018-01" db="EMBL/GenBank/DDBJ databases">
        <authorList>
            <person name="Yu X.-D."/>
        </authorList>
    </citation>
    <scope>NUCLEOTIDE SEQUENCE</scope>
    <source>
        <strain evidence="1">ZX-21</strain>
    </source>
</reference>
<accession>A0A2S4HGC1</accession>